<keyword evidence="3" id="KW-0804">Transcription</keyword>
<dbReference type="AlphaFoldDB" id="A0A1G9VK43"/>
<keyword evidence="6" id="KW-1185">Reference proteome</keyword>
<feature type="domain" description="HTH luxR-type" evidence="4">
    <location>
        <begin position="1"/>
        <end position="51"/>
    </location>
</feature>
<dbReference type="GO" id="GO:0006355">
    <property type="term" value="P:regulation of DNA-templated transcription"/>
    <property type="evidence" value="ECO:0007669"/>
    <property type="project" value="InterPro"/>
</dbReference>
<dbReference type="SUPFAM" id="SSF46894">
    <property type="entry name" value="C-terminal effector domain of the bipartite response regulators"/>
    <property type="match status" value="1"/>
</dbReference>
<evidence type="ECO:0000256" key="1">
    <source>
        <dbReference type="ARBA" id="ARBA00023015"/>
    </source>
</evidence>
<keyword evidence="2" id="KW-0238">DNA-binding</keyword>
<proteinExistence type="predicted"/>
<dbReference type="Pfam" id="PF00196">
    <property type="entry name" value="GerE"/>
    <property type="match status" value="1"/>
</dbReference>
<dbReference type="EMBL" id="FNDJ01000053">
    <property type="protein sequence ID" value="SDM72564.1"/>
    <property type="molecule type" value="Genomic_DNA"/>
</dbReference>
<accession>A0A1G9VK43</accession>
<dbReference type="InterPro" id="IPR000792">
    <property type="entry name" value="Tscrpt_reg_LuxR_C"/>
</dbReference>
<evidence type="ECO:0000256" key="3">
    <source>
        <dbReference type="ARBA" id="ARBA00023163"/>
    </source>
</evidence>
<organism evidence="5 6">
    <name type="scientific">Nonomuraea jiangxiensis</name>
    <dbReference type="NCBI Taxonomy" id="633440"/>
    <lineage>
        <taxon>Bacteria</taxon>
        <taxon>Bacillati</taxon>
        <taxon>Actinomycetota</taxon>
        <taxon>Actinomycetes</taxon>
        <taxon>Streptosporangiales</taxon>
        <taxon>Streptosporangiaceae</taxon>
        <taxon>Nonomuraea</taxon>
    </lineage>
</organism>
<dbReference type="GO" id="GO:0003677">
    <property type="term" value="F:DNA binding"/>
    <property type="evidence" value="ECO:0007669"/>
    <property type="project" value="UniProtKB-KW"/>
</dbReference>
<evidence type="ECO:0000313" key="6">
    <source>
        <dbReference type="Proteomes" id="UP000199202"/>
    </source>
</evidence>
<dbReference type="Gene3D" id="1.10.10.10">
    <property type="entry name" value="Winged helix-like DNA-binding domain superfamily/Winged helix DNA-binding domain"/>
    <property type="match status" value="1"/>
</dbReference>
<keyword evidence="1" id="KW-0805">Transcription regulation</keyword>
<dbReference type="PANTHER" id="PTHR44688:SF16">
    <property type="entry name" value="DNA-BINDING TRANSCRIPTIONAL ACTIVATOR DEVR_DOSR"/>
    <property type="match status" value="1"/>
</dbReference>
<gene>
    <name evidence="5" type="ORF">SAMN05421869_15352</name>
</gene>
<dbReference type="Proteomes" id="UP000199202">
    <property type="component" value="Unassembled WGS sequence"/>
</dbReference>
<dbReference type="SMART" id="SM00421">
    <property type="entry name" value="HTH_LUXR"/>
    <property type="match status" value="1"/>
</dbReference>
<name>A0A1G9VK43_9ACTN</name>
<evidence type="ECO:0000256" key="2">
    <source>
        <dbReference type="ARBA" id="ARBA00023125"/>
    </source>
</evidence>
<dbReference type="PROSITE" id="PS50043">
    <property type="entry name" value="HTH_LUXR_2"/>
    <property type="match status" value="1"/>
</dbReference>
<dbReference type="InterPro" id="IPR036388">
    <property type="entry name" value="WH-like_DNA-bd_sf"/>
</dbReference>
<reference evidence="5 6" key="1">
    <citation type="submission" date="2016-10" db="EMBL/GenBank/DDBJ databases">
        <authorList>
            <person name="de Groot N.N."/>
        </authorList>
    </citation>
    <scope>NUCLEOTIDE SEQUENCE [LARGE SCALE GENOMIC DNA]</scope>
    <source>
        <strain evidence="5 6">CGMCC 4.6533</strain>
    </source>
</reference>
<evidence type="ECO:0000313" key="5">
    <source>
        <dbReference type="EMBL" id="SDM72564.1"/>
    </source>
</evidence>
<dbReference type="InterPro" id="IPR016032">
    <property type="entry name" value="Sig_transdc_resp-reg_C-effctor"/>
</dbReference>
<dbReference type="PRINTS" id="PR00038">
    <property type="entry name" value="HTHLUXR"/>
</dbReference>
<dbReference type="PANTHER" id="PTHR44688">
    <property type="entry name" value="DNA-BINDING TRANSCRIPTIONAL ACTIVATOR DEVR_DOSR"/>
    <property type="match status" value="1"/>
</dbReference>
<protein>
    <submittedName>
        <fullName evidence="5">Regulatory protein, luxR family</fullName>
    </submittedName>
</protein>
<evidence type="ECO:0000259" key="4">
    <source>
        <dbReference type="PROSITE" id="PS50043"/>
    </source>
</evidence>
<dbReference type="CDD" id="cd06170">
    <property type="entry name" value="LuxR_C_like"/>
    <property type="match status" value="1"/>
</dbReference>
<sequence length="82" mass="9061">MELVGAHLSNAEIAARLCISVRTVESHVSSLLRKLEVPDRRALARRALTPARPAPVLPTPLTSFIGRVSERAELTEMIKAYR</sequence>
<dbReference type="STRING" id="633440.SAMN05421869_15352"/>